<dbReference type="GO" id="GO:0003677">
    <property type="term" value="F:DNA binding"/>
    <property type="evidence" value="ECO:0007669"/>
    <property type="project" value="UniProtKB-KW"/>
</dbReference>
<evidence type="ECO:0000256" key="3">
    <source>
        <dbReference type="ARBA" id="ARBA00023125"/>
    </source>
</evidence>
<evidence type="ECO:0000256" key="2">
    <source>
        <dbReference type="ARBA" id="ARBA00022908"/>
    </source>
</evidence>
<dbReference type="PANTHER" id="PTHR30629:SF2">
    <property type="entry name" value="PROPHAGE INTEGRASE INTS-RELATED"/>
    <property type="match status" value="1"/>
</dbReference>
<evidence type="ECO:0000256" key="1">
    <source>
        <dbReference type="ARBA" id="ARBA00008857"/>
    </source>
</evidence>
<dbReference type="Pfam" id="PF00589">
    <property type="entry name" value="Phage_integrase"/>
    <property type="match status" value="1"/>
</dbReference>
<keyword evidence="2" id="KW-0229">DNA integration</keyword>
<feature type="domain" description="Tyr recombinase" evidence="5">
    <location>
        <begin position="204"/>
        <end position="287"/>
    </location>
</feature>
<keyword evidence="4" id="KW-0233">DNA recombination</keyword>
<evidence type="ECO:0000313" key="7">
    <source>
        <dbReference type="Proteomes" id="UP001161294"/>
    </source>
</evidence>
<dbReference type="InterPro" id="IPR002104">
    <property type="entry name" value="Integrase_catalytic"/>
</dbReference>
<dbReference type="InterPro" id="IPR038488">
    <property type="entry name" value="Integrase_DNA-bd_sf"/>
</dbReference>
<sequence length="287" mass="31487">MAKKITDRQARAIKPTDKPIAAGVTGLTLQPTTVQGRGKWNLRFVSPVTGKRRDMGLGVFPDVAVAAALEEAEKARKLIAAGNDPIDARQVLQTIPTFEQAARQRWEQVAPSFRNAKHKTQWITSLEQHIFPSIGALKVDALTPKHFADALAPSWLGIPETAKRTKMRCADVMSACWARGFTQSNPLDVVEHLLPSNAAVFRQHHQPAMPWKDVPAFIKQHLSEKPIVGARAALLFLILTAARSGEVRGATWQEIDFDVGLWTVPAARMKAGKDHRVPLSGAALDLL</sequence>
<dbReference type="AlphaFoldDB" id="A0AA42W445"/>
<keyword evidence="3 6" id="KW-0238">DNA-binding</keyword>
<dbReference type="GO" id="GO:0015074">
    <property type="term" value="P:DNA integration"/>
    <property type="evidence" value="ECO:0007669"/>
    <property type="project" value="UniProtKB-KW"/>
</dbReference>
<dbReference type="InterPro" id="IPR011010">
    <property type="entry name" value="DNA_brk_join_enz"/>
</dbReference>
<organism evidence="6 7">
    <name type="scientific">Comamonas aquatica</name>
    <dbReference type="NCBI Taxonomy" id="225991"/>
    <lineage>
        <taxon>Bacteria</taxon>
        <taxon>Pseudomonadati</taxon>
        <taxon>Pseudomonadota</taxon>
        <taxon>Betaproteobacteria</taxon>
        <taxon>Burkholderiales</taxon>
        <taxon>Comamonadaceae</taxon>
        <taxon>Comamonas</taxon>
    </lineage>
</organism>
<evidence type="ECO:0000256" key="4">
    <source>
        <dbReference type="ARBA" id="ARBA00023172"/>
    </source>
</evidence>
<evidence type="ECO:0000259" key="5">
    <source>
        <dbReference type="PROSITE" id="PS51898"/>
    </source>
</evidence>
<reference evidence="6" key="1">
    <citation type="submission" date="2022-09" db="EMBL/GenBank/DDBJ databases">
        <title>Intensive care unit water sources are persistently colonized with multi-drug resistant bacteria and are the site of extensive horizontal gene transfer of antibiotic resistance genes.</title>
        <authorList>
            <person name="Diorio-Toth L."/>
        </authorList>
    </citation>
    <scope>NUCLEOTIDE SEQUENCE</scope>
    <source>
        <strain evidence="6">GD03686</strain>
    </source>
</reference>
<comment type="similarity">
    <text evidence="1">Belongs to the 'phage' integrase family.</text>
</comment>
<protein>
    <submittedName>
        <fullName evidence="6">Integrase arm-type DNA-binding domain-containing protein</fullName>
    </submittedName>
</protein>
<dbReference type="InterPro" id="IPR013762">
    <property type="entry name" value="Integrase-like_cat_sf"/>
</dbReference>
<gene>
    <name evidence="6" type="ORF">N5J23_09805</name>
</gene>
<dbReference type="Gene3D" id="3.30.160.390">
    <property type="entry name" value="Integrase, DNA-binding domain"/>
    <property type="match status" value="1"/>
</dbReference>
<dbReference type="PANTHER" id="PTHR30629">
    <property type="entry name" value="PROPHAGE INTEGRASE"/>
    <property type="match status" value="1"/>
</dbReference>
<accession>A0AA42W445</accession>
<dbReference type="SUPFAM" id="SSF56349">
    <property type="entry name" value="DNA breaking-rejoining enzymes"/>
    <property type="match status" value="1"/>
</dbReference>
<name>A0AA42W445_9BURK</name>
<dbReference type="Gene3D" id="1.10.443.10">
    <property type="entry name" value="Intergrase catalytic core"/>
    <property type="match status" value="1"/>
</dbReference>
<dbReference type="InterPro" id="IPR025166">
    <property type="entry name" value="Integrase_DNA_bind_dom"/>
</dbReference>
<dbReference type="Proteomes" id="UP001161294">
    <property type="component" value="Unassembled WGS sequence"/>
</dbReference>
<dbReference type="RefSeq" id="WP_279897736.1">
    <property type="nucleotide sequence ID" value="NZ_JAOCIA010000016.1"/>
</dbReference>
<dbReference type="GO" id="GO:0006310">
    <property type="term" value="P:DNA recombination"/>
    <property type="evidence" value="ECO:0007669"/>
    <property type="project" value="UniProtKB-KW"/>
</dbReference>
<comment type="caution">
    <text evidence="6">The sequence shown here is derived from an EMBL/GenBank/DDBJ whole genome shotgun (WGS) entry which is preliminary data.</text>
</comment>
<dbReference type="InterPro" id="IPR053876">
    <property type="entry name" value="Phage_int_M"/>
</dbReference>
<dbReference type="PROSITE" id="PS51898">
    <property type="entry name" value="TYR_RECOMBINASE"/>
    <property type="match status" value="1"/>
</dbReference>
<dbReference type="InterPro" id="IPR050808">
    <property type="entry name" value="Phage_Integrase"/>
</dbReference>
<dbReference type="Pfam" id="PF22022">
    <property type="entry name" value="Phage_int_M"/>
    <property type="match status" value="1"/>
</dbReference>
<dbReference type="InterPro" id="IPR010998">
    <property type="entry name" value="Integrase_recombinase_N"/>
</dbReference>
<dbReference type="Pfam" id="PF13356">
    <property type="entry name" value="Arm-DNA-bind_3"/>
    <property type="match status" value="1"/>
</dbReference>
<proteinExistence type="inferred from homology"/>
<dbReference type="Gene3D" id="1.10.150.130">
    <property type="match status" value="1"/>
</dbReference>
<evidence type="ECO:0000313" key="6">
    <source>
        <dbReference type="EMBL" id="MDH2005839.1"/>
    </source>
</evidence>
<feature type="non-terminal residue" evidence="6">
    <location>
        <position position="287"/>
    </location>
</feature>
<dbReference type="EMBL" id="JAOCJW010000017">
    <property type="protein sequence ID" value="MDH2005839.1"/>
    <property type="molecule type" value="Genomic_DNA"/>
</dbReference>